<dbReference type="GeneID" id="59325098"/>
<reference evidence="1 2" key="1">
    <citation type="submission" date="2020-06" db="EMBL/GenBank/DDBJ databases">
        <title>The yeast mating-type switching endonuclease HO is a domesticated member of an unorthodox homing genetic element family.</title>
        <authorList>
            <person name="Coughlan A.Y."/>
            <person name="Lombardi L."/>
            <person name="Braun-Galleani S."/>
            <person name="Martos A.R."/>
            <person name="Galeote V."/>
            <person name="Bigey F."/>
            <person name="Dequin S."/>
            <person name="Byrne K.P."/>
            <person name="Wolfe K.H."/>
        </authorList>
    </citation>
    <scope>NUCLEOTIDE SEQUENCE [LARGE SCALE GENOMIC DNA]</scope>
    <source>
        <strain evidence="1 2">CBS764</strain>
    </source>
</reference>
<evidence type="ECO:0000313" key="1">
    <source>
        <dbReference type="EMBL" id="QLL31961.1"/>
    </source>
</evidence>
<dbReference type="EMBL" id="CP059248">
    <property type="protein sequence ID" value="QLL31961.1"/>
    <property type="molecule type" value="Genomic_DNA"/>
</dbReference>
<evidence type="ECO:0000313" key="2">
    <source>
        <dbReference type="Proteomes" id="UP000515788"/>
    </source>
</evidence>
<gene>
    <name evidence="1" type="ORF">HG536_0C01290</name>
</gene>
<dbReference type="Pfam" id="PF09749">
    <property type="entry name" value="HVSL"/>
    <property type="match status" value="1"/>
</dbReference>
<dbReference type="InterPro" id="IPR027521">
    <property type="entry name" value="Usb1"/>
</dbReference>
<dbReference type="Gene3D" id="3.90.1140.10">
    <property type="entry name" value="Cyclic phosphodiesterase"/>
    <property type="match status" value="1"/>
</dbReference>
<dbReference type="OrthoDB" id="49151at2759"/>
<dbReference type="RefSeq" id="XP_037138636.1">
    <property type="nucleotide sequence ID" value="XM_037282741.1"/>
</dbReference>
<dbReference type="GO" id="GO:0004518">
    <property type="term" value="F:nuclease activity"/>
    <property type="evidence" value="ECO:0007669"/>
    <property type="project" value="InterPro"/>
</dbReference>
<dbReference type="GO" id="GO:0034477">
    <property type="term" value="P:U6 snRNA 3'-end processing"/>
    <property type="evidence" value="ECO:0007669"/>
    <property type="project" value="InterPro"/>
</dbReference>
<proteinExistence type="predicted"/>
<dbReference type="Proteomes" id="UP000515788">
    <property type="component" value="Chromosome 3"/>
</dbReference>
<sequence>MDSIAANYPSDESDSDSGEVQLSLEAPLARIPAEVIEKYKLEPNTSKYEDMSLGGLRAGSQRWCTFLYYEWRPSRLERAQLMQIVTRINDFCQKGNMALTRQLHFEPLCLSPLGAPLSLHISLSQSIVFEREAERELLYDKLKERIRSASRLKSFTMKFQPTLELLPSFGKDTLFLALPVSAALKSTEMASINNIIHEAAAETFPGKTGKEIQGLTCMPATTHMSIALAANVPKSVLENLNFISTLLPMELEDAASFEFPVSGLKFDKNRQILSIPFN</sequence>
<keyword evidence="2" id="KW-1185">Reference proteome</keyword>
<dbReference type="KEGG" id="tgb:HG536_0C01290"/>
<name>A0A7G3ZEM5_9SACH</name>
<dbReference type="AlphaFoldDB" id="A0A7G3ZEM5"/>
<evidence type="ECO:0008006" key="3">
    <source>
        <dbReference type="Google" id="ProtNLM"/>
    </source>
</evidence>
<accession>A0A7G3ZEM5</accession>
<protein>
    <recommendedName>
        <fullName evidence="3">U6 snRNA phosphodiesterase</fullName>
    </recommendedName>
</protein>
<organism evidence="1 2">
    <name type="scientific">Torulaspora globosa</name>
    <dbReference type="NCBI Taxonomy" id="48254"/>
    <lineage>
        <taxon>Eukaryota</taxon>
        <taxon>Fungi</taxon>
        <taxon>Dikarya</taxon>
        <taxon>Ascomycota</taxon>
        <taxon>Saccharomycotina</taxon>
        <taxon>Saccharomycetes</taxon>
        <taxon>Saccharomycetales</taxon>
        <taxon>Saccharomycetaceae</taxon>
        <taxon>Torulaspora</taxon>
    </lineage>
</organism>